<feature type="region of interest" description="Disordered" evidence="1">
    <location>
        <begin position="99"/>
        <end position="119"/>
    </location>
</feature>
<keyword evidence="2" id="KW-0472">Membrane</keyword>
<feature type="transmembrane region" description="Helical" evidence="2">
    <location>
        <begin position="20"/>
        <end position="39"/>
    </location>
</feature>
<evidence type="ECO:0000256" key="1">
    <source>
        <dbReference type="SAM" id="MobiDB-lite"/>
    </source>
</evidence>
<protein>
    <submittedName>
        <fullName evidence="3">Uncharacterized protein</fullName>
    </submittedName>
</protein>
<name>A0AAU8MT54_9GAMM</name>
<evidence type="ECO:0000313" key="3">
    <source>
        <dbReference type="EMBL" id="XCO75729.1"/>
    </source>
</evidence>
<proteinExistence type="predicted"/>
<dbReference type="AlphaFoldDB" id="A0AAU8MT54"/>
<accession>A0AAU8MT54</accession>
<dbReference type="RefSeq" id="WP_363798888.1">
    <property type="nucleotide sequence ID" value="NZ_CP159925.1"/>
</dbReference>
<keyword evidence="2" id="KW-1133">Transmembrane helix</keyword>
<reference evidence="3" key="1">
    <citation type="submission" date="2024-06" db="EMBL/GenBank/DDBJ databases">
        <authorList>
            <person name="Li S."/>
        </authorList>
    </citation>
    <scope>NUCLEOTIDE SEQUENCE</scope>
    <source>
        <strain evidence="3">SR10</strain>
    </source>
</reference>
<organism evidence="3">
    <name type="scientific">Lysobacter firmicutimachus</name>
    <dbReference type="NCBI Taxonomy" id="1792846"/>
    <lineage>
        <taxon>Bacteria</taxon>
        <taxon>Pseudomonadati</taxon>
        <taxon>Pseudomonadota</taxon>
        <taxon>Gammaproteobacteria</taxon>
        <taxon>Lysobacterales</taxon>
        <taxon>Lysobacteraceae</taxon>
        <taxon>Lysobacter</taxon>
    </lineage>
</organism>
<dbReference type="EMBL" id="CP159925">
    <property type="protein sequence ID" value="XCO75729.1"/>
    <property type="molecule type" value="Genomic_DNA"/>
</dbReference>
<keyword evidence="2" id="KW-0812">Transmembrane</keyword>
<gene>
    <name evidence="3" type="ORF">ABU614_02760</name>
</gene>
<sequence length="229" mass="25734">MTTAAPTRRPVLRAAVVRKLLALGLMLLVLAGWGAWQYLRRQSVDSETLGPLPSDRQAMTVLLVEPDVTLGIDAGLRRDHTASLARALARRLDEAGYRTQSLSARSDEERFGQTAQGQDRDAAAAHQTRIAQAIREFAAPVLRVSLADQRMDGHRVAEHTYRVELLEPQSLQPAWRATLTWREGRYQSIALLWHLRKNRLPPPQWDSLADLAMQRLRRDGVIGQTAVIR</sequence>
<evidence type="ECO:0000256" key="2">
    <source>
        <dbReference type="SAM" id="Phobius"/>
    </source>
</evidence>